<dbReference type="RefSeq" id="WP_075799274.1">
    <property type="nucleotide sequence ID" value="NZ_CP015583.1"/>
</dbReference>
<dbReference type="KEGG" id="rgi:RGI145_16745"/>
<dbReference type="Gene3D" id="1.20.120.530">
    <property type="entry name" value="GntR ligand-binding domain-like"/>
    <property type="match status" value="1"/>
</dbReference>
<dbReference type="Gene3D" id="1.10.10.10">
    <property type="entry name" value="Winged helix-like DNA-binding domain superfamily/Winged helix DNA-binding domain"/>
    <property type="match status" value="1"/>
</dbReference>
<dbReference type="PRINTS" id="PR00035">
    <property type="entry name" value="HTHGNTR"/>
</dbReference>
<dbReference type="STRING" id="257708.RGI145_16745"/>
<dbReference type="AlphaFoldDB" id="A0A1L7AI84"/>
<evidence type="ECO:0000313" key="6">
    <source>
        <dbReference type="EMBL" id="APT58513.1"/>
    </source>
</evidence>
<organism evidence="6 8">
    <name type="scientific">Roseomonas gilardii</name>
    <dbReference type="NCBI Taxonomy" id="257708"/>
    <lineage>
        <taxon>Bacteria</taxon>
        <taxon>Pseudomonadati</taxon>
        <taxon>Pseudomonadota</taxon>
        <taxon>Alphaproteobacteria</taxon>
        <taxon>Acetobacterales</taxon>
        <taxon>Roseomonadaceae</taxon>
        <taxon>Roseomonas</taxon>
    </lineage>
</organism>
<proteinExistence type="predicted"/>
<dbReference type="GO" id="GO:0003677">
    <property type="term" value="F:DNA binding"/>
    <property type="evidence" value="ECO:0007669"/>
    <property type="project" value="UniProtKB-KW"/>
</dbReference>
<dbReference type="InterPro" id="IPR000524">
    <property type="entry name" value="Tscrpt_reg_HTH_GntR"/>
</dbReference>
<dbReference type="SUPFAM" id="SSF48008">
    <property type="entry name" value="GntR ligand-binding domain-like"/>
    <property type="match status" value="1"/>
</dbReference>
<accession>A0A1L7AI84</accession>
<evidence type="ECO:0000256" key="3">
    <source>
        <dbReference type="ARBA" id="ARBA00023163"/>
    </source>
</evidence>
<keyword evidence="1" id="KW-0805">Transcription regulation</keyword>
<dbReference type="InterPro" id="IPR036390">
    <property type="entry name" value="WH_DNA-bd_sf"/>
</dbReference>
<dbReference type="Proteomes" id="UP001258945">
    <property type="component" value="Unassembled WGS sequence"/>
</dbReference>
<evidence type="ECO:0000313" key="7">
    <source>
        <dbReference type="EMBL" id="MDT8332622.1"/>
    </source>
</evidence>
<dbReference type="CDD" id="cd07377">
    <property type="entry name" value="WHTH_GntR"/>
    <property type="match status" value="1"/>
</dbReference>
<dbReference type="PANTHER" id="PTHR43537:SF18">
    <property type="entry name" value="L-LACTATE DEHYDROGENASE OPERON REGULATORY PROTEIN-RELATED"/>
    <property type="match status" value="1"/>
</dbReference>
<dbReference type="InterPro" id="IPR011711">
    <property type="entry name" value="GntR_C"/>
</dbReference>
<reference evidence="7" key="3">
    <citation type="submission" date="2023-09" db="EMBL/GenBank/DDBJ databases">
        <authorList>
            <person name="Schober I."/>
            <person name="Bunk B."/>
        </authorList>
    </citation>
    <scope>NUCLEOTIDE SEQUENCE</scope>
    <source>
        <strain evidence="7">DSM 103800</strain>
    </source>
</reference>
<evidence type="ECO:0000259" key="5">
    <source>
        <dbReference type="PROSITE" id="PS50949"/>
    </source>
</evidence>
<dbReference type="InterPro" id="IPR036388">
    <property type="entry name" value="WH-like_DNA-bd_sf"/>
</dbReference>
<feature type="domain" description="HTH gntR-type" evidence="5">
    <location>
        <begin position="12"/>
        <end position="80"/>
    </location>
</feature>
<keyword evidence="3" id="KW-0804">Transcription</keyword>
<feature type="region of interest" description="Disordered" evidence="4">
    <location>
        <begin position="250"/>
        <end position="281"/>
    </location>
</feature>
<name>A0A1L7AI84_9PROT</name>
<dbReference type="InterPro" id="IPR008920">
    <property type="entry name" value="TF_FadR/GntR_C"/>
</dbReference>
<evidence type="ECO:0000313" key="8">
    <source>
        <dbReference type="Proteomes" id="UP000185494"/>
    </source>
</evidence>
<evidence type="ECO:0000256" key="4">
    <source>
        <dbReference type="SAM" id="MobiDB-lite"/>
    </source>
</evidence>
<dbReference type="PROSITE" id="PS50949">
    <property type="entry name" value="HTH_GNTR"/>
    <property type="match status" value="1"/>
</dbReference>
<evidence type="ECO:0000256" key="2">
    <source>
        <dbReference type="ARBA" id="ARBA00023125"/>
    </source>
</evidence>
<gene>
    <name evidence="6" type="ORF">RGI145_16745</name>
    <name evidence="7" type="ORF">RQ831_16310</name>
</gene>
<dbReference type="SMART" id="SM00895">
    <property type="entry name" value="FCD"/>
    <property type="match status" value="1"/>
</dbReference>
<sequence>MDQAATSPADGERLASQLATALRKRIVAGDFGVGDRLPAERALAGEFGVSRSSVREAIQMLASQGLLSSRQGGGTFVRALPDAHGESWGRQAIVEPLEQLFRDNPDYRYDVLELRLSLEGAAAAHAARRATAEDRERLRERFEATLQDGDDATPAVLARVDAAFHLAIAEASHNLVLQQVIRGMFDLLAASTSQSLEKLYLVPRVPEALAEQHRLLMQAVLDGDPDGARAASDAHIDFVRLTLKAIDEDEARLARSNPPRSPLPHPHRPGRSGGADRKTDP</sequence>
<keyword evidence="9" id="KW-1185">Reference proteome</keyword>
<protein>
    <submittedName>
        <fullName evidence="7">FCD domain-containing protein</fullName>
    </submittedName>
    <submittedName>
        <fullName evidence="6">Transcriptional regulator LldR</fullName>
    </submittedName>
</protein>
<dbReference type="Pfam" id="PF07729">
    <property type="entry name" value="FCD"/>
    <property type="match status" value="1"/>
</dbReference>
<dbReference type="EMBL" id="CP015583">
    <property type="protein sequence ID" value="APT58513.1"/>
    <property type="molecule type" value="Genomic_DNA"/>
</dbReference>
<reference evidence="6 8" key="1">
    <citation type="submission" date="2016-05" db="EMBL/GenBank/DDBJ databases">
        <title>Complete Genome and Methylome Analysis of Psychrotrophic Bacterial Isolates from Antarctic Lake Untersee.</title>
        <authorList>
            <person name="Fomenkov A."/>
            <person name="Akimov V.N."/>
            <person name="Vasilyeva L.V."/>
            <person name="Andersen D."/>
            <person name="Vincze T."/>
            <person name="Roberts R.J."/>
        </authorList>
    </citation>
    <scope>NUCLEOTIDE SEQUENCE [LARGE SCALE GENOMIC DNA]</scope>
    <source>
        <strain evidence="6 8">U14-5</strain>
    </source>
</reference>
<evidence type="ECO:0000313" key="9">
    <source>
        <dbReference type="Proteomes" id="UP001258945"/>
    </source>
</evidence>
<reference evidence="7 9" key="2">
    <citation type="journal article" date="2019" name="Microb. Pathog.">
        <title>Comparison of VITEK 2, MALDI-TOF MS, 16S rRNA gene sequencing, and whole-genome sequencing for identification of Roseomonas mucosa.</title>
        <authorList>
            <person name="Rudolph W.W."/>
            <person name="Gunzer F."/>
            <person name="Trauth M."/>
            <person name="Bunk B."/>
            <person name="Bigge R."/>
            <person name="Schrottner P."/>
        </authorList>
    </citation>
    <scope>NUCLEOTIDE SEQUENCE [LARGE SCALE GENOMIC DNA]</scope>
    <source>
        <strain evidence="7 9">DSM 103800</strain>
    </source>
</reference>
<dbReference type="eggNOG" id="COG2186">
    <property type="taxonomic scope" value="Bacteria"/>
</dbReference>
<evidence type="ECO:0000256" key="1">
    <source>
        <dbReference type="ARBA" id="ARBA00023015"/>
    </source>
</evidence>
<dbReference type="EMBL" id="JAVVDO010000032">
    <property type="protein sequence ID" value="MDT8332622.1"/>
    <property type="molecule type" value="Genomic_DNA"/>
</dbReference>
<dbReference type="Pfam" id="PF00392">
    <property type="entry name" value="GntR"/>
    <property type="match status" value="1"/>
</dbReference>
<dbReference type="GO" id="GO:0003700">
    <property type="term" value="F:DNA-binding transcription factor activity"/>
    <property type="evidence" value="ECO:0007669"/>
    <property type="project" value="InterPro"/>
</dbReference>
<keyword evidence="2" id="KW-0238">DNA-binding</keyword>
<dbReference type="SUPFAM" id="SSF46785">
    <property type="entry name" value="Winged helix' DNA-binding domain"/>
    <property type="match status" value="1"/>
</dbReference>
<dbReference type="Proteomes" id="UP000185494">
    <property type="component" value="Chromosome 1"/>
</dbReference>
<dbReference type="PANTHER" id="PTHR43537">
    <property type="entry name" value="TRANSCRIPTIONAL REGULATOR, GNTR FAMILY"/>
    <property type="match status" value="1"/>
</dbReference>
<dbReference type="SMART" id="SM00345">
    <property type="entry name" value="HTH_GNTR"/>
    <property type="match status" value="1"/>
</dbReference>